<name>A0A8K0QX51_9PLEO</name>
<feature type="domain" description="Glucose-methanol-choline oxidoreductase N-terminal" evidence="3">
    <location>
        <begin position="282"/>
        <end position="296"/>
    </location>
</feature>
<dbReference type="Gene3D" id="3.30.560.10">
    <property type="entry name" value="Glucose Oxidase, domain 3"/>
    <property type="match status" value="1"/>
</dbReference>
<dbReference type="AlphaFoldDB" id="A0A8K0QX51"/>
<accession>A0A8K0QX51</accession>
<dbReference type="Proteomes" id="UP000813461">
    <property type="component" value="Unassembled WGS sequence"/>
</dbReference>
<keyword evidence="2" id="KW-0285">Flavoprotein</keyword>
<sequence>MGLVNKLAEELNEVDIIIAGGGTAGCIIAARVAEEHPDLSVLVIEQGANNKDVPHIVNPVFYLQNLQPTAKTALFYKGNKAPQLADREPIVPCGGTLGGGSSINFMMYTRAQRSDFDSWKAEGWSADDMWPHLKRLETYHGPGKKEHHGYDGPINISDGGFRAKDAEDDFMKASAETGHAEIEDLQNLDNNDGFQRWQRYVSPDGKRQDTAHRYLHPKLEDGQHKNLHVLVESKVDRVIFDDNKRAVGVEYTPNPEFQAVIGLTGHPTKTVKARKLVVVTCGACGTPPVLERSGVGDSKFLARAGVKVVEELRGVGKDYQDHHLLLYPYRTNLNPDQTIDRILSGRVDAAELVKNNDKVLGWNAIDISSKLRPTEEDVDALGPEFRKAWDRDFKDIANRPLMLMGVIQCFLGDPASVPEGQYVTTGCYTAYPYSRGHLHITGSKLDDPLDFDVGFFNDADDIDLKKQMWAYKKQREIMRRTKYYRGELAAGHPKFPEGSPAACVELSEQLKDVEDIVYSKEDDAAIEQWLRENVNTTWHSMATCKMAPKEQDGVVDNKLNVYGVQGLKLADLSIAPENVGANTNNTALVVGEKAASIILAELKV</sequence>
<dbReference type="SUPFAM" id="SSF51905">
    <property type="entry name" value="FAD/NAD(P)-binding domain"/>
    <property type="match status" value="1"/>
</dbReference>
<comment type="similarity">
    <text evidence="1">Belongs to the GMC oxidoreductase family.</text>
</comment>
<dbReference type="PROSITE" id="PS00624">
    <property type="entry name" value="GMC_OXRED_2"/>
    <property type="match status" value="1"/>
</dbReference>
<evidence type="ECO:0000313" key="5">
    <source>
        <dbReference type="Proteomes" id="UP000813461"/>
    </source>
</evidence>
<dbReference type="PANTHER" id="PTHR11552">
    <property type="entry name" value="GLUCOSE-METHANOL-CHOLINE GMC OXIDOREDUCTASE"/>
    <property type="match status" value="1"/>
</dbReference>
<dbReference type="Gene3D" id="3.50.50.60">
    <property type="entry name" value="FAD/NAD(P)-binding domain"/>
    <property type="match status" value="1"/>
</dbReference>
<dbReference type="InterPro" id="IPR000172">
    <property type="entry name" value="GMC_OxRdtase_N"/>
</dbReference>
<evidence type="ECO:0000256" key="2">
    <source>
        <dbReference type="PIRSR" id="PIRSR000137-2"/>
    </source>
</evidence>
<evidence type="ECO:0000256" key="1">
    <source>
        <dbReference type="ARBA" id="ARBA00010790"/>
    </source>
</evidence>
<evidence type="ECO:0000259" key="3">
    <source>
        <dbReference type="PROSITE" id="PS00624"/>
    </source>
</evidence>
<feature type="binding site" evidence="2">
    <location>
        <begin position="538"/>
        <end position="539"/>
    </location>
    <ligand>
        <name>FAD</name>
        <dbReference type="ChEBI" id="CHEBI:57692"/>
    </ligand>
</feature>
<comment type="caution">
    <text evidence="4">The sequence shown here is derived from an EMBL/GenBank/DDBJ whole genome shotgun (WGS) entry which is preliminary data.</text>
</comment>
<dbReference type="SUPFAM" id="SSF54373">
    <property type="entry name" value="FAD-linked reductases, C-terminal domain"/>
    <property type="match status" value="1"/>
</dbReference>
<dbReference type="GO" id="GO:0016614">
    <property type="term" value="F:oxidoreductase activity, acting on CH-OH group of donors"/>
    <property type="evidence" value="ECO:0007669"/>
    <property type="project" value="InterPro"/>
</dbReference>
<dbReference type="InterPro" id="IPR007867">
    <property type="entry name" value="GMC_OxRtase_C"/>
</dbReference>
<dbReference type="EMBL" id="JAGMVJ010000019">
    <property type="protein sequence ID" value="KAH7076049.1"/>
    <property type="molecule type" value="Genomic_DNA"/>
</dbReference>
<dbReference type="InterPro" id="IPR036188">
    <property type="entry name" value="FAD/NAD-bd_sf"/>
</dbReference>
<gene>
    <name evidence="4" type="ORF">FB567DRAFT_451969</name>
</gene>
<dbReference type="Pfam" id="PF05199">
    <property type="entry name" value="GMC_oxred_C"/>
    <property type="match status" value="1"/>
</dbReference>
<keyword evidence="5" id="KW-1185">Reference proteome</keyword>
<dbReference type="InterPro" id="IPR012132">
    <property type="entry name" value="GMC_OxRdtase"/>
</dbReference>
<dbReference type="OrthoDB" id="269227at2759"/>
<dbReference type="GO" id="GO:0050660">
    <property type="term" value="F:flavin adenine dinucleotide binding"/>
    <property type="evidence" value="ECO:0007669"/>
    <property type="project" value="InterPro"/>
</dbReference>
<keyword evidence="2" id="KW-0274">FAD</keyword>
<dbReference type="PIRSF" id="PIRSF000137">
    <property type="entry name" value="Alcohol_oxidase"/>
    <property type="match status" value="1"/>
</dbReference>
<proteinExistence type="inferred from homology"/>
<feature type="binding site" evidence="2">
    <location>
        <position position="235"/>
    </location>
    <ligand>
        <name>FAD</name>
        <dbReference type="ChEBI" id="CHEBI:57692"/>
    </ligand>
</feature>
<dbReference type="PROSITE" id="PS51257">
    <property type="entry name" value="PROKAR_LIPOPROTEIN"/>
    <property type="match status" value="1"/>
</dbReference>
<protein>
    <submittedName>
        <fullName evidence="4">GMC oxidoreductase-domain-containing protein</fullName>
    </submittedName>
</protein>
<reference evidence="4" key="1">
    <citation type="journal article" date="2021" name="Nat. Commun.">
        <title>Genetic determinants of endophytism in the Arabidopsis root mycobiome.</title>
        <authorList>
            <person name="Mesny F."/>
            <person name="Miyauchi S."/>
            <person name="Thiergart T."/>
            <person name="Pickel B."/>
            <person name="Atanasova L."/>
            <person name="Karlsson M."/>
            <person name="Huettel B."/>
            <person name="Barry K.W."/>
            <person name="Haridas S."/>
            <person name="Chen C."/>
            <person name="Bauer D."/>
            <person name="Andreopoulos W."/>
            <person name="Pangilinan J."/>
            <person name="LaButti K."/>
            <person name="Riley R."/>
            <person name="Lipzen A."/>
            <person name="Clum A."/>
            <person name="Drula E."/>
            <person name="Henrissat B."/>
            <person name="Kohler A."/>
            <person name="Grigoriev I.V."/>
            <person name="Martin F.M."/>
            <person name="Hacquard S."/>
        </authorList>
    </citation>
    <scope>NUCLEOTIDE SEQUENCE</scope>
    <source>
        <strain evidence="4">MPI-SDFR-AT-0120</strain>
    </source>
</reference>
<dbReference type="PANTHER" id="PTHR11552:SF78">
    <property type="entry name" value="GLUCOSE-METHANOL-CHOLINE OXIDOREDUCTASE N-TERMINAL DOMAIN-CONTAINING PROTEIN"/>
    <property type="match status" value="1"/>
</dbReference>
<evidence type="ECO:0000313" key="4">
    <source>
        <dbReference type="EMBL" id="KAH7076049.1"/>
    </source>
</evidence>
<dbReference type="Pfam" id="PF00732">
    <property type="entry name" value="GMC_oxred_N"/>
    <property type="match status" value="1"/>
</dbReference>
<organism evidence="4 5">
    <name type="scientific">Paraphoma chrysanthemicola</name>
    <dbReference type="NCBI Taxonomy" id="798071"/>
    <lineage>
        <taxon>Eukaryota</taxon>
        <taxon>Fungi</taxon>
        <taxon>Dikarya</taxon>
        <taxon>Ascomycota</taxon>
        <taxon>Pezizomycotina</taxon>
        <taxon>Dothideomycetes</taxon>
        <taxon>Pleosporomycetidae</taxon>
        <taxon>Pleosporales</taxon>
        <taxon>Pleosporineae</taxon>
        <taxon>Phaeosphaeriaceae</taxon>
        <taxon>Paraphoma</taxon>
    </lineage>
</organism>
<comment type="cofactor">
    <cofactor evidence="2">
        <name>FAD</name>
        <dbReference type="ChEBI" id="CHEBI:57692"/>
    </cofactor>
</comment>